<dbReference type="AlphaFoldDB" id="S9V269"/>
<dbReference type="OrthoDB" id="260519at2759"/>
<evidence type="ECO:0000313" key="2">
    <source>
        <dbReference type="Proteomes" id="UP000015354"/>
    </source>
</evidence>
<accession>S9V269</accession>
<gene>
    <name evidence="1" type="ORF">STCU_00115</name>
</gene>
<protein>
    <submittedName>
        <fullName evidence="1">Uncharacterized protein</fullName>
    </submittedName>
</protein>
<keyword evidence="2" id="KW-1185">Reference proteome</keyword>
<evidence type="ECO:0000313" key="1">
    <source>
        <dbReference type="EMBL" id="EPY37182.1"/>
    </source>
</evidence>
<sequence length="60" mass="7039">MDAVEMLEEWMEDTTGVDVEKLKERAHKRKEEMDEWRWRSTAIAFAVGTIVTAASLRMRP</sequence>
<proteinExistence type="predicted"/>
<comment type="caution">
    <text evidence="1">The sequence shown here is derived from an EMBL/GenBank/DDBJ whole genome shotgun (WGS) entry which is preliminary data.</text>
</comment>
<dbReference type="EMBL" id="ATMH01000115">
    <property type="protein sequence ID" value="EPY37182.1"/>
    <property type="molecule type" value="Genomic_DNA"/>
</dbReference>
<name>S9V269_9TRYP</name>
<reference evidence="1 2" key="1">
    <citation type="journal article" date="2013" name="PLoS ONE">
        <title>Predicting the Proteins of Angomonas deanei, Strigomonas culicis and Their Respective Endosymbionts Reveals New Aspects of the Trypanosomatidae Family.</title>
        <authorList>
            <person name="Motta M.C."/>
            <person name="Martins A.C."/>
            <person name="de Souza S.S."/>
            <person name="Catta-Preta C.M."/>
            <person name="Silva R."/>
            <person name="Klein C.C."/>
            <person name="de Almeida L.G."/>
            <person name="de Lima Cunha O."/>
            <person name="Ciapina L.P."/>
            <person name="Brocchi M."/>
            <person name="Colabardini A.C."/>
            <person name="de Araujo Lima B."/>
            <person name="Machado C.R."/>
            <person name="de Almeida Soares C.M."/>
            <person name="Probst C.M."/>
            <person name="de Menezes C.B."/>
            <person name="Thompson C.E."/>
            <person name="Bartholomeu D.C."/>
            <person name="Gradia D.F."/>
            <person name="Pavoni D.P."/>
            <person name="Grisard E.C."/>
            <person name="Fantinatti-Garboggini F."/>
            <person name="Marchini F.K."/>
            <person name="Rodrigues-Luiz G.F."/>
            <person name="Wagner G."/>
            <person name="Goldman G.H."/>
            <person name="Fietto J.L."/>
            <person name="Elias M.C."/>
            <person name="Goldman M.H."/>
            <person name="Sagot M.F."/>
            <person name="Pereira M."/>
            <person name="Stoco P.H."/>
            <person name="de Mendonca-Neto R.P."/>
            <person name="Teixeira S.M."/>
            <person name="Maciel T.E."/>
            <person name="de Oliveira Mendes T.A."/>
            <person name="Urmenyi T.P."/>
            <person name="de Souza W."/>
            <person name="Schenkman S."/>
            <person name="de Vasconcelos A.T."/>
        </authorList>
    </citation>
    <scope>NUCLEOTIDE SEQUENCE [LARGE SCALE GENOMIC DNA]</scope>
</reference>
<organism evidence="1 2">
    <name type="scientific">Strigomonas culicis</name>
    <dbReference type="NCBI Taxonomy" id="28005"/>
    <lineage>
        <taxon>Eukaryota</taxon>
        <taxon>Discoba</taxon>
        <taxon>Euglenozoa</taxon>
        <taxon>Kinetoplastea</taxon>
        <taxon>Metakinetoplastina</taxon>
        <taxon>Trypanosomatida</taxon>
        <taxon>Trypanosomatidae</taxon>
        <taxon>Strigomonadinae</taxon>
        <taxon>Strigomonas</taxon>
    </lineage>
</organism>
<dbReference type="Proteomes" id="UP000015354">
    <property type="component" value="Unassembled WGS sequence"/>
</dbReference>